<proteinExistence type="predicted"/>
<reference evidence="2 3" key="1">
    <citation type="journal article" date="2020" name="IScience">
        <title>Genome Sequencing of the Endangered Kingdonia uniflora (Circaeasteraceae, Ranunculales) Reveals Potential Mechanisms of Evolutionary Specialization.</title>
        <authorList>
            <person name="Sun Y."/>
            <person name="Deng T."/>
            <person name="Zhang A."/>
            <person name="Moore M.J."/>
            <person name="Landis J.B."/>
            <person name="Lin N."/>
            <person name="Zhang H."/>
            <person name="Zhang X."/>
            <person name="Huang J."/>
            <person name="Zhang X."/>
            <person name="Sun H."/>
            <person name="Wang H."/>
        </authorList>
    </citation>
    <scope>NUCLEOTIDE SEQUENCE [LARGE SCALE GENOMIC DNA]</scope>
    <source>
        <strain evidence="2">TB1705</strain>
        <tissue evidence="2">Leaf</tissue>
    </source>
</reference>
<feature type="coiled-coil region" evidence="1">
    <location>
        <begin position="177"/>
        <end position="206"/>
    </location>
</feature>
<comment type="caution">
    <text evidence="2">The sequence shown here is derived from an EMBL/GenBank/DDBJ whole genome shotgun (WGS) entry which is preliminary data.</text>
</comment>
<evidence type="ECO:0000256" key="1">
    <source>
        <dbReference type="SAM" id="Coils"/>
    </source>
</evidence>
<dbReference type="AlphaFoldDB" id="A0A7J7L3K8"/>
<keyword evidence="3" id="KW-1185">Reference proteome</keyword>
<dbReference type="Proteomes" id="UP000541444">
    <property type="component" value="Unassembled WGS sequence"/>
</dbReference>
<evidence type="ECO:0000313" key="3">
    <source>
        <dbReference type="Proteomes" id="UP000541444"/>
    </source>
</evidence>
<accession>A0A7J7L3K8</accession>
<name>A0A7J7L3K8_9MAGN</name>
<organism evidence="2 3">
    <name type="scientific">Kingdonia uniflora</name>
    <dbReference type="NCBI Taxonomy" id="39325"/>
    <lineage>
        <taxon>Eukaryota</taxon>
        <taxon>Viridiplantae</taxon>
        <taxon>Streptophyta</taxon>
        <taxon>Embryophyta</taxon>
        <taxon>Tracheophyta</taxon>
        <taxon>Spermatophyta</taxon>
        <taxon>Magnoliopsida</taxon>
        <taxon>Ranunculales</taxon>
        <taxon>Circaeasteraceae</taxon>
        <taxon>Kingdonia</taxon>
    </lineage>
</organism>
<evidence type="ECO:0000313" key="2">
    <source>
        <dbReference type="EMBL" id="KAF6137167.1"/>
    </source>
</evidence>
<gene>
    <name evidence="2" type="ORF">GIB67_030931</name>
</gene>
<sequence>MEGGGKNMLKIERSRNDGKVVLSKRWEYNNVVRGKLDSSADSHPDTEGVKSILERKETFLDEVSEEETKLEIFLGELGLSKKKIVKSRSKKVVKAHSTSSAQSNLTTSKIAQKFSKSEIKKALSTSGTTVSGGVAQGKRRRVKSLRDLGEKVDEGRSASMDDLKEVAHLVKGIWLGIEEQESELTKAKSELEKNLARAKMEALKQVRLGHHLMLMGYSQEEVDTIKADTCVEEEEEEAEVLGVMDGLDGVSPQTVLDNQGDDVKLPEGGSKKVASEMSLRINDLESRLATKRETSKALLSVRAGLQAKLDASRARGYHALICNQEFVGQFDRIKEANENIVDQYVKVYDDLNGRVARLKAKRDQAIACTKKTEAKERSGGSRTVVKAPLVQGDIVSLSDHIRELKSDISRIQEHEMRI</sequence>
<dbReference type="EMBL" id="JACGCM010002660">
    <property type="protein sequence ID" value="KAF6137167.1"/>
    <property type="molecule type" value="Genomic_DNA"/>
</dbReference>
<protein>
    <submittedName>
        <fullName evidence="2">Uncharacterized protein</fullName>
    </submittedName>
</protein>
<keyword evidence="1" id="KW-0175">Coiled coil</keyword>